<feature type="compositionally biased region" description="Polar residues" evidence="1">
    <location>
        <begin position="348"/>
        <end position="365"/>
    </location>
</feature>
<feature type="compositionally biased region" description="Acidic residues" evidence="1">
    <location>
        <begin position="488"/>
        <end position="504"/>
    </location>
</feature>
<name>A0A9P1CIZ1_9DINO</name>
<feature type="compositionally biased region" description="Low complexity" evidence="1">
    <location>
        <begin position="514"/>
        <end position="526"/>
    </location>
</feature>
<feature type="compositionally biased region" description="Basic and acidic residues" evidence="1">
    <location>
        <begin position="1001"/>
        <end position="1018"/>
    </location>
</feature>
<feature type="compositionally biased region" description="Acidic residues" evidence="1">
    <location>
        <begin position="544"/>
        <end position="560"/>
    </location>
</feature>
<reference evidence="3" key="2">
    <citation type="submission" date="2024-04" db="EMBL/GenBank/DDBJ databases">
        <authorList>
            <person name="Chen Y."/>
            <person name="Shah S."/>
            <person name="Dougan E. K."/>
            <person name="Thang M."/>
            <person name="Chan C."/>
        </authorList>
    </citation>
    <scope>NUCLEOTIDE SEQUENCE [LARGE SCALE GENOMIC DNA]</scope>
</reference>
<feature type="compositionally biased region" description="Basic residues" evidence="1">
    <location>
        <begin position="1019"/>
        <end position="1041"/>
    </location>
</feature>
<protein>
    <submittedName>
        <fullName evidence="2">Uncharacterized protein</fullName>
    </submittedName>
</protein>
<evidence type="ECO:0000313" key="4">
    <source>
        <dbReference type="Proteomes" id="UP001152797"/>
    </source>
</evidence>
<feature type="compositionally biased region" description="Low complexity" evidence="1">
    <location>
        <begin position="458"/>
        <end position="470"/>
    </location>
</feature>
<evidence type="ECO:0000313" key="3">
    <source>
        <dbReference type="EMBL" id="CAL1145725.1"/>
    </source>
</evidence>
<feature type="compositionally biased region" description="Polar residues" evidence="1">
    <location>
        <begin position="583"/>
        <end position="597"/>
    </location>
</feature>
<sequence length="1041" mass="115033">MDSSERTQETVQANVEHVKNLGIEHDVILAHYRGSRRDWDQKWYREHVTKSLSGMGFKFHFLQKAYKVGLGFGFLSLQNITGDWEKRYEFVWALDSDIDLSKAGHYTVAPLRAQVEKGGMSLVQDWVDWGSALQPSGKATVPRDTILITDISSLAMNPHCIHDKSDWGLDMMLDPQLSNRTPNRTPFDAEPDAVRRLTFCARPNMVTTGRSIEYLIANTRKQETVQDTSTKRKSTKRVKKKTHRLSAPETVKKVGSADASRRENPNERDSQEEEQEEDGEDIPKELNDEGEVVDGGEENVDQDREEGQMLAARKPRERKAAQEQAETEEEEDSSMNKPQKAANKKTSEQQQTVSNASSEATQKTQPAKEAKTTVTDEDEEEAEEVDQEESSESSESSDSRVRSNVTSASSANTSNKQAVSNSSSEATQKVTDEDEEEAEEVDQEESSESSESSDSRVRSNVTSASSANTSNKQAVSNSSSEATQKVTDEDEEEAEEVDQEESSESSESSDSRVRSNVTSASSANTSNKQAVSNSSSEATPKVTDEDEEEAEEVDQEESSESSESSDSRVRSNVTSASSANTSNKQAVSNSSSEATQKVTDEDEEEAEEVDQEESSESSESSDSRVRSNVTSASSANTSNKQAVSNSSSEATQKVTDEDEEEAEEVDQEESSESSESSDSKIRSNVTNSQGSKSSEDESKQDESEPTSSEGIFKVKAKAPSESHHSNDAIFDDGAPQKTPGLPTHLDGKLAVLGTLAGPKEPAIQLSSTVDAKGHVEHFEAREAEHAPSHTANLEVSFKEAELRLRDDIKQLRELDLKLSTERKSEGVQADMATKSLERNHHKKRRAKTHKHSAIQKAVSLIDMEDKEKLEPDQTQDSPSLQIRALAAGARQVAMEVAEEVQNTVGTMSSEQLQSTRTAALQSVQAAITEQVETQELHKDKPNANRHEVSLARKIRELEAQVAWDQKQMEHEMEEELGLKNQLKHIEGELRARKIASNMAVKDPHAKTTHAQRTEEAGKVHKKKSQHRKSHGVKLANHRKQS</sequence>
<dbReference type="EMBL" id="CAMXCT020001701">
    <property type="protein sequence ID" value="CAL1145725.1"/>
    <property type="molecule type" value="Genomic_DNA"/>
</dbReference>
<feature type="compositionally biased region" description="Acidic residues" evidence="1">
    <location>
        <begin position="375"/>
        <end position="392"/>
    </location>
</feature>
<dbReference type="EMBL" id="CAMXCT010001701">
    <property type="protein sequence ID" value="CAI3992350.1"/>
    <property type="molecule type" value="Genomic_DNA"/>
</dbReference>
<feature type="compositionally biased region" description="Acidic residues" evidence="1">
    <location>
        <begin position="656"/>
        <end position="672"/>
    </location>
</feature>
<feature type="compositionally biased region" description="Basic and acidic residues" evidence="1">
    <location>
        <begin position="693"/>
        <end position="702"/>
    </location>
</feature>
<reference evidence="2" key="1">
    <citation type="submission" date="2022-10" db="EMBL/GenBank/DDBJ databases">
        <authorList>
            <person name="Chen Y."/>
            <person name="Dougan E. K."/>
            <person name="Chan C."/>
            <person name="Rhodes N."/>
            <person name="Thang M."/>
        </authorList>
    </citation>
    <scope>NUCLEOTIDE SEQUENCE</scope>
</reference>
<dbReference type="Proteomes" id="UP001152797">
    <property type="component" value="Unassembled WGS sequence"/>
</dbReference>
<proteinExistence type="predicted"/>
<feature type="compositionally biased region" description="Basic residues" evidence="1">
    <location>
        <begin position="231"/>
        <end position="244"/>
    </location>
</feature>
<feature type="region of interest" description="Disordered" evidence="1">
    <location>
        <begin position="221"/>
        <end position="745"/>
    </location>
</feature>
<feature type="compositionally biased region" description="Basic and acidic residues" evidence="1">
    <location>
        <begin position="259"/>
        <end position="269"/>
    </location>
</feature>
<feature type="compositionally biased region" description="Polar residues" evidence="1">
    <location>
        <begin position="527"/>
        <end position="538"/>
    </location>
</feature>
<feature type="compositionally biased region" description="Polar residues" evidence="1">
    <location>
        <begin position="639"/>
        <end position="653"/>
    </location>
</feature>
<feature type="compositionally biased region" description="Low complexity" evidence="1">
    <location>
        <begin position="402"/>
        <end position="414"/>
    </location>
</feature>
<comment type="caution">
    <text evidence="2">The sequence shown here is derived from an EMBL/GenBank/DDBJ whole genome shotgun (WGS) entry which is preliminary data.</text>
</comment>
<feature type="compositionally biased region" description="Acidic residues" evidence="1">
    <location>
        <begin position="600"/>
        <end position="616"/>
    </location>
</feature>
<evidence type="ECO:0000313" key="2">
    <source>
        <dbReference type="EMBL" id="CAI3992350.1"/>
    </source>
</evidence>
<organism evidence="2">
    <name type="scientific">Cladocopium goreaui</name>
    <dbReference type="NCBI Taxonomy" id="2562237"/>
    <lineage>
        <taxon>Eukaryota</taxon>
        <taxon>Sar</taxon>
        <taxon>Alveolata</taxon>
        <taxon>Dinophyceae</taxon>
        <taxon>Suessiales</taxon>
        <taxon>Symbiodiniaceae</taxon>
        <taxon>Cladocopium</taxon>
    </lineage>
</organism>
<feature type="region of interest" description="Disordered" evidence="1">
    <location>
        <begin position="995"/>
        <end position="1041"/>
    </location>
</feature>
<keyword evidence="4" id="KW-1185">Reference proteome</keyword>
<dbReference type="EMBL" id="CAMXCT030001701">
    <property type="protein sequence ID" value="CAL4779662.1"/>
    <property type="molecule type" value="Genomic_DNA"/>
</dbReference>
<feature type="compositionally biased region" description="Acidic residues" evidence="1">
    <location>
        <begin position="270"/>
        <end position="280"/>
    </location>
</feature>
<accession>A0A9P1CIZ1</accession>
<evidence type="ECO:0000256" key="1">
    <source>
        <dbReference type="SAM" id="MobiDB-lite"/>
    </source>
</evidence>
<dbReference type="AlphaFoldDB" id="A0A9P1CIZ1"/>
<gene>
    <name evidence="2" type="ORF">C1SCF055_LOCUS19187</name>
</gene>
<feature type="compositionally biased region" description="Acidic residues" evidence="1">
    <location>
        <begin position="288"/>
        <end position="300"/>
    </location>
</feature>
<feature type="compositionally biased region" description="Polar residues" evidence="1">
    <location>
        <begin position="471"/>
        <end position="485"/>
    </location>
</feature>
<feature type="compositionally biased region" description="Polar residues" evidence="1">
    <location>
        <begin position="415"/>
        <end position="429"/>
    </location>
</feature>
<feature type="compositionally biased region" description="Acidic residues" evidence="1">
    <location>
        <begin position="432"/>
        <end position="448"/>
    </location>
</feature>
<feature type="compositionally biased region" description="Low complexity" evidence="1">
    <location>
        <begin position="570"/>
        <end position="582"/>
    </location>
</feature>
<feature type="compositionally biased region" description="Low complexity" evidence="1">
    <location>
        <begin position="626"/>
        <end position="638"/>
    </location>
</feature>